<gene>
    <name evidence="1" type="primary">racC</name>
    <name evidence="1" type="ORF">APECO1_501</name>
</gene>
<accession>A0A0H2YYV7</accession>
<keyword evidence="2" id="KW-1185">Reference proteome</keyword>
<name>A0A0H2YYV7_ECOK1</name>
<protein>
    <recommendedName>
        <fullName evidence="3">Bacteriophage protein</fullName>
    </recommendedName>
</protein>
<proteinExistence type="predicted"/>
<evidence type="ECO:0000313" key="2">
    <source>
        <dbReference type="Proteomes" id="UP000008216"/>
    </source>
</evidence>
<dbReference type="EMBL" id="CP000468">
    <property type="protein sequence ID" value="ABJ00800.1"/>
    <property type="molecule type" value="Genomic_DNA"/>
</dbReference>
<dbReference type="KEGG" id="ecv:APECO1_501"/>
<reference evidence="1 2" key="1">
    <citation type="journal article" date="2007" name="J. Bacteriol.">
        <title>The genome sequence of avian pathogenic Escherichia coli strain O1:K1:H7 shares strong similarities with human extraintestinal pathogenic E. coli genomes.</title>
        <authorList>
            <person name="Johnson T.J."/>
            <person name="Kariyawasam S."/>
            <person name="Wannemuehler Y."/>
            <person name="Mangiamele P."/>
            <person name="Johnson S.J."/>
            <person name="Doetkott C."/>
            <person name="Skyberg J.A."/>
            <person name="Lynne A.M."/>
            <person name="Johnson J.R."/>
            <person name="Nolan L.K."/>
        </authorList>
    </citation>
    <scope>NUCLEOTIDE SEQUENCE [LARGE SCALE GENOMIC DNA]</scope>
    <source>
        <strain evidence="1">APEC O1</strain>
    </source>
</reference>
<organism evidence="1 2">
    <name type="scientific">Escherichia coli O1:K1 / APEC</name>
    <dbReference type="NCBI Taxonomy" id="405955"/>
    <lineage>
        <taxon>Bacteria</taxon>
        <taxon>Pseudomonadati</taxon>
        <taxon>Pseudomonadota</taxon>
        <taxon>Gammaproteobacteria</taxon>
        <taxon>Enterobacterales</taxon>
        <taxon>Enterobacteriaceae</taxon>
        <taxon>Escherichia</taxon>
    </lineage>
</organism>
<dbReference type="NCBIfam" id="NF007306">
    <property type="entry name" value="PRK09790.1"/>
    <property type="match status" value="1"/>
</dbReference>
<sequence length="107" mass="11736">MPAMAGIRSTLIKEKNMITNYETTIVTTDDIVHEVNLEGKRIGYVIKTENKETPFTVVDIDGPSGNVKTLHEGVKKMSLVHIGKNLPAEKKAGFLATLIAMKLKGEI</sequence>
<evidence type="ECO:0000313" key="1">
    <source>
        <dbReference type="EMBL" id="ABJ00800.1"/>
    </source>
</evidence>
<evidence type="ECO:0008006" key="3">
    <source>
        <dbReference type="Google" id="ProtNLM"/>
    </source>
</evidence>
<dbReference type="AlphaFoldDB" id="A0A0H2YYV7"/>
<dbReference type="HOGENOM" id="CLU_187530_0_0_6"/>
<dbReference type="Proteomes" id="UP000008216">
    <property type="component" value="Chromosome"/>
</dbReference>